<dbReference type="AlphaFoldDB" id="A0AA40ARE3"/>
<comment type="caution">
    <text evidence="1">The sequence shown here is derived from an EMBL/GenBank/DDBJ whole genome shotgun (WGS) entry which is preliminary data.</text>
</comment>
<proteinExistence type="predicted"/>
<dbReference type="SUPFAM" id="SSF46689">
    <property type="entry name" value="Homeodomain-like"/>
    <property type="match status" value="1"/>
</dbReference>
<gene>
    <name evidence="1" type="ORF">B0H67DRAFT_196755</name>
</gene>
<keyword evidence="2" id="KW-1185">Reference proteome</keyword>
<dbReference type="Proteomes" id="UP001172102">
    <property type="component" value="Unassembled WGS sequence"/>
</dbReference>
<name>A0AA40ARE3_9PEZI</name>
<sequence length="152" mass="17426">MGYFTIQLSSPIAYICSHFDAYPRIQLSSIACRLPVAMVRYAIKHQKAVIYLMVVEGLPAKAIAEEVGIGIHQARRYRAKYKLTGSPFVEPKTPQNSLVLAPWSMEKVFDLLKDKPDLYLDEIQWFLTLECNLYVDISTISRRLNSAQWSKK</sequence>
<protein>
    <submittedName>
        <fullName evidence="1">Uncharacterized protein</fullName>
    </submittedName>
</protein>
<reference evidence="1" key="1">
    <citation type="submission" date="2023-06" db="EMBL/GenBank/DDBJ databases">
        <title>Genome-scale phylogeny and comparative genomics of the fungal order Sordariales.</title>
        <authorList>
            <consortium name="Lawrence Berkeley National Laboratory"/>
            <person name="Hensen N."/>
            <person name="Bonometti L."/>
            <person name="Westerberg I."/>
            <person name="Brannstrom I.O."/>
            <person name="Guillou S."/>
            <person name="Cros-Aarteil S."/>
            <person name="Calhoun S."/>
            <person name="Haridas S."/>
            <person name="Kuo A."/>
            <person name="Mondo S."/>
            <person name="Pangilinan J."/>
            <person name="Riley R."/>
            <person name="Labutti K."/>
            <person name="Andreopoulos B."/>
            <person name="Lipzen A."/>
            <person name="Chen C."/>
            <person name="Yanf M."/>
            <person name="Daum C."/>
            <person name="Ng V."/>
            <person name="Clum A."/>
            <person name="Steindorff A."/>
            <person name="Ohm R."/>
            <person name="Martin F."/>
            <person name="Silar P."/>
            <person name="Natvig D."/>
            <person name="Lalanne C."/>
            <person name="Gautier V."/>
            <person name="Ament-Velasquez S.L."/>
            <person name="Kruys A."/>
            <person name="Hutchinson M.I."/>
            <person name="Powell A.J."/>
            <person name="Barry K."/>
            <person name="Miller A.N."/>
            <person name="Grigoriev I.V."/>
            <person name="Debuchy R."/>
            <person name="Gladieux P."/>
            <person name="Thoren M.H."/>
            <person name="Johannesson H."/>
        </authorList>
    </citation>
    <scope>NUCLEOTIDE SEQUENCE</scope>
    <source>
        <strain evidence="1">SMH4607-1</strain>
    </source>
</reference>
<evidence type="ECO:0000313" key="2">
    <source>
        <dbReference type="Proteomes" id="UP001172102"/>
    </source>
</evidence>
<organism evidence="1 2">
    <name type="scientific">Lasiosphaeris hirsuta</name>
    <dbReference type="NCBI Taxonomy" id="260670"/>
    <lineage>
        <taxon>Eukaryota</taxon>
        <taxon>Fungi</taxon>
        <taxon>Dikarya</taxon>
        <taxon>Ascomycota</taxon>
        <taxon>Pezizomycotina</taxon>
        <taxon>Sordariomycetes</taxon>
        <taxon>Sordariomycetidae</taxon>
        <taxon>Sordariales</taxon>
        <taxon>Lasiosphaeriaceae</taxon>
        <taxon>Lasiosphaeris</taxon>
    </lineage>
</organism>
<accession>A0AA40ARE3</accession>
<evidence type="ECO:0000313" key="1">
    <source>
        <dbReference type="EMBL" id="KAK0720608.1"/>
    </source>
</evidence>
<dbReference type="InterPro" id="IPR009057">
    <property type="entry name" value="Homeodomain-like_sf"/>
</dbReference>
<dbReference type="EMBL" id="JAUKUA010000003">
    <property type="protein sequence ID" value="KAK0720608.1"/>
    <property type="molecule type" value="Genomic_DNA"/>
</dbReference>